<dbReference type="Proteomes" id="UP001596143">
    <property type="component" value="Unassembled WGS sequence"/>
</dbReference>
<dbReference type="InterPro" id="IPR004381">
    <property type="entry name" value="Glycerate_kinase"/>
</dbReference>
<accession>A0ABW0UC12</accession>
<dbReference type="PIRSF" id="PIRSF006078">
    <property type="entry name" value="GlxK"/>
    <property type="match status" value="1"/>
</dbReference>
<dbReference type="EMBL" id="JBHSPF010000070">
    <property type="protein sequence ID" value="MFC5629860.1"/>
    <property type="molecule type" value="Genomic_DNA"/>
</dbReference>
<gene>
    <name evidence="5" type="ORF">ACFPTR_13485</name>
</gene>
<evidence type="ECO:0000256" key="3">
    <source>
        <dbReference type="ARBA" id="ARBA00022777"/>
    </source>
</evidence>
<dbReference type="PANTHER" id="PTHR21599:SF0">
    <property type="entry name" value="GLYCERATE KINASE"/>
    <property type="match status" value="1"/>
</dbReference>
<dbReference type="SUPFAM" id="SSF110738">
    <property type="entry name" value="Glycerate kinase I"/>
    <property type="match status" value="1"/>
</dbReference>
<comment type="caution">
    <text evidence="5">The sequence shown here is derived from an EMBL/GenBank/DDBJ whole genome shotgun (WGS) entry which is preliminary data.</text>
</comment>
<dbReference type="Gene3D" id="3.90.1510.10">
    <property type="entry name" value="Glycerate kinase, domain 2"/>
    <property type="match status" value="1"/>
</dbReference>
<dbReference type="InterPro" id="IPR018193">
    <property type="entry name" value="Glyc_kinase_flavodox-like_fold"/>
</dbReference>
<evidence type="ECO:0000313" key="5">
    <source>
        <dbReference type="EMBL" id="MFC5629860.1"/>
    </source>
</evidence>
<protein>
    <submittedName>
        <fullName evidence="5">Glycerate kinase</fullName>
    </submittedName>
</protein>
<organism evidence="5 6">
    <name type="scientific">Aliibacillus thermotolerans</name>
    <dbReference type="NCBI Taxonomy" id="1834418"/>
    <lineage>
        <taxon>Bacteria</taxon>
        <taxon>Bacillati</taxon>
        <taxon>Bacillota</taxon>
        <taxon>Bacilli</taxon>
        <taxon>Bacillales</taxon>
        <taxon>Bacillaceae</taxon>
        <taxon>Aliibacillus</taxon>
    </lineage>
</organism>
<comment type="similarity">
    <text evidence="1 4">Belongs to the glycerate kinase type-1 family.</text>
</comment>
<evidence type="ECO:0000256" key="4">
    <source>
        <dbReference type="PIRNR" id="PIRNR006078"/>
    </source>
</evidence>
<reference evidence="6" key="1">
    <citation type="journal article" date="2019" name="Int. J. Syst. Evol. Microbiol.">
        <title>The Global Catalogue of Microorganisms (GCM) 10K type strain sequencing project: providing services to taxonomists for standard genome sequencing and annotation.</title>
        <authorList>
            <consortium name="The Broad Institute Genomics Platform"/>
            <consortium name="The Broad Institute Genome Sequencing Center for Infectious Disease"/>
            <person name="Wu L."/>
            <person name="Ma J."/>
        </authorList>
    </citation>
    <scope>NUCLEOTIDE SEQUENCE [LARGE SCALE GENOMIC DNA]</scope>
    <source>
        <strain evidence="6">CGMCC 1.15790</strain>
    </source>
</reference>
<dbReference type="NCBIfam" id="TIGR00045">
    <property type="entry name" value="glycerate kinase"/>
    <property type="match status" value="1"/>
</dbReference>
<dbReference type="InterPro" id="IPR018197">
    <property type="entry name" value="Glycerate_kinase_RE-like"/>
</dbReference>
<keyword evidence="6" id="KW-1185">Reference proteome</keyword>
<proteinExistence type="inferred from homology"/>
<dbReference type="InterPro" id="IPR036129">
    <property type="entry name" value="Glycerate_kinase_sf"/>
</dbReference>
<keyword evidence="2 4" id="KW-0808">Transferase</keyword>
<dbReference type="Pfam" id="PF02595">
    <property type="entry name" value="Gly_kinase"/>
    <property type="match status" value="1"/>
</dbReference>
<dbReference type="GO" id="GO:0016301">
    <property type="term" value="F:kinase activity"/>
    <property type="evidence" value="ECO:0007669"/>
    <property type="project" value="UniProtKB-KW"/>
</dbReference>
<dbReference type="PANTHER" id="PTHR21599">
    <property type="entry name" value="GLYCERATE KINASE"/>
    <property type="match status" value="1"/>
</dbReference>
<evidence type="ECO:0000256" key="2">
    <source>
        <dbReference type="ARBA" id="ARBA00022679"/>
    </source>
</evidence>
<name>A0ABW0UC12_9BACI</name>
<dbReference type="Gene3D" id="3.40.50.10350">
    <property type="entry name" value="Glycerate kinase, domain 1"/>
    <property type="match status" value="1"/>
</dbReference>
<evidence type="ECO:0000256" key="1">
    <source>
        <dbReference type="ARBA" id="ARBA00006284"/>
    </source>
</evidence>
<dbReference type="RefSeq" id="WP_270895607.1">
    <property type="nucleotide sequence ID" value="NZ_JBHSPF010000070.1"/>
</dbReference>
<keyword evidence="3 4" id="KW-0418">Kinase</keyword>
<evidence type="ECO:0000313" key="6">
    <source>
        <dbReference type="Proteomes" id="UP001596143"/>
    </source>
</evidence>
<sequence>MRIVVCPDSFKGSLSAKRAAEMMTAACQQVNKEAEVFQKAMADGGEGTVEALVFATNGHYVHKDITGPLGEKIRASYGVHGNEPKAFIEVGNTAGLVQVPEEKRNPYETTSYGLGEMLRHVIDDGFQEVIIGLGGSATNDGGLGMLTALGVTFRDAEGKPVGMYGKDVLHVAEVDVSGIDPRLEQMTIQVASDVDNPLCGELGASAVFGPQKGATPSQVKELDQALDNYGTLLEKQFGRPLKTIEGAGAAGGLGAAFLAIGATLVSGASLVGETIQLEEAIQNSDLVMTGEGKSDVQTLYGKAPSYVASLAKKHKKPVLLLSGAIDDPEFRLNEVFSAVSSIMNKPMTLHEAMAQAETLLYEQTVRVLTTCLSSYNNESL</sequence>